<sequence length="129" mass="14068">MSLVAAFRDQFGASQHEVIHVNVASNGNPGDGIGAYTPVQLVNFVVGVVPPEVRKNARGEEKLTGGTTWYRADEIRATNSTGKPARTAATRADTYPVGKHPRRGDVRQHPKTRPGRQLQPRRPGRPLSH</sequence>
<keyword evidence="2" id="KW-0614">Plasmid</keyword>
<reference evidence="2" key="1">
    <citation type="journal article" date="2006" name="Acta Biochim. Biophys. Sin.">
        <title>Characterization of Nocardia plasmid pXT107.</title>
        <authorList>
            <person name="Xia H.Y."/>
            <person name="Tian Y.Q."/>
            <person name="Zhang R."/>
            <person name="Lin K.C."/>
            <person name="Qin Z.J."/>
        </authorList>
    </citation>
    <scope>NUCLEOTIDE SEQUENCE</scope>
    <source>
        <strain evidence="2">107</strain>
        <plasmid evidence="2">pXT107</plasmid>
    </source>
</reference>
<evidence type="ECO:0000313" key="2">
    <source>
        <dbReference type="EMBL" id="ABD48720.1"/>
    </source>
</evidence>
<protein>
    <submittedName>
        <fullName evidence="2">PXT107.4</fullName>
    </submittedName>
</protein>
<dbReference type="AlphaFoldDB" id="Q27I91"/>
<evidence type="ECO:0000256" key="1">
    <source>
        <dbReference type="SAM" id="MobiDB-lite"/>
    </source>
</evidence>
<proteinExistence type="predicted"/>
<reference evidence="2" key="2">
    <citation type="submission" date="2006-02" db="EMBL/GenBank/DDBJ databases">
        <authorList>
            <person name="Xia H."/>
            <person name="Tian Y."/>
            <person name="Zhang R."/>
            <person name="Lin K."/>
            <person name="Qin Z."/>
        </authorList>
    </citation>
    <scope>NUCLEOTIDE SEQUENCE</scope>
    <source>
        <strain evidence="2">107</strain>
        <plasmid evidence="2">pXT107</plasmid>
    </source>
</reference>
<organism evidence="2">
    <name type="scientific">Nocardia sp. 107</name>
    <dbReference type="NCBI Taxonomy" id="373212"/>
    <lineage>
        <taxon>Bacteria</taxon>
        <taxon>Bacillati</taxon>
        <taxon>Actinomycetota</taxon>
        <taxon>Actinomycetes</taxon>
        <taxon>Mycobacteriales</taxon>
        <taxon>Nocardiaceae</taxon>
        <taxon>Nocardia</taxon>
    </lineage>
</organism>
<dbReference type="EMBL" id="DQ399903">
    <property type="protein sequence ID" value="ABD48720.1"/>
    <property type="molecule type" value="Genomic_DNA"/>
</dbReference>
<feature type="region of interest" description="Disordered" evidence="1">
    <location>
        <begin position="74"/>
        <end position="129"/>
    </location>
</feature>
<name>Q27I91_9NOCA</name>
<accession>Q27I91</accession>
<geneLocation type="plasmid" evidence="2">
    <name>pXT107</name>
</geneLocation>